<sequence length="79" mass="8600">MADAGSRVWQSTQHRLTFTNLTYGWSQGEASDKLKESLASLGALLRDGALADSSPRNYKRYCQSGSTGCRVRVGCQTPT</sequence>
<reference evidence="1" key="1">
    <citation type="submission" date="2021-01" db="EMBL/GenBank/DDBJ databases">
        <title>Phytophthora aleatoria, a newly-described species from Pinus radiata is distinct from Phytophthora cactorum isolates based on comparative genomics.</title>
        <authorList>
            <person name="Mcdougal R."/>
            <person name="Panda P."/>
            <person name="Williams N."/>
            <person name="Studholme D.J."/>
        </authorList>
    </citation>
    <scope>NUCLEOTIDE SEQUENCE</scope>
    <source>
        <strain evidence="1">NZFS 4037</strain>
    </source>
</reference>
<proteinExistence type="predicted"/>
<protein>
    <submittedName>
        <fullName evidence="1">Uncharacterized protein</fullName>
    </submittedName>
</protein>
<dbReference type="Proteomes" id="UP000709295">
    <property type="component" value="Unassembled WGS sequence"/>
</dbReference>
<evidence type="ECO:0000313" key="1">
    <source>
        <dbReference type="EMBL" id="KAG6951697.1"/>
    </source>
</evidence>
<comment type="caution">
    <text evidence="1">The sequence shown here is derived from an EMBL/GenBank/DDBJ whole genome shotgun (WGS) entry which is preliminary data.</text>
</comment>
<accession>A0A8J5IZ45</accession>
<keyword evidence="2" id="KW-1185">Reference proteome</keyword>
<gene>
    <name evidence="1" type="ORF">JG688_00013614</name>
</gene>
<organism evidence="1 2">
    <name type="scientific">Phytophthora aleatoria</name>
    <dbReference type="NCBI Taxonomy" id="2496075"/>
    <lineage>
        <taxon>Eukaryota</taxon>
        <taxon>Sar</taxon>
        <taxon>Stramenopiles</taxon>
        <taxon>Oomycota</taxon>
        <taxon>Peronosporomycetes</taxon>
        <taxon>Peronosporales</taxon>
        <taxon>Peronosporaceae</taxon>
        <taxon>Phytophthora</taxon>
    </lineage>
</organism>
<dbReference type="EMBL" id="JAENGY010001177">
    <property type="protein sequence ID" value="KAG6951697.1"/>
    <property type="molecule type" value="Genomic_DNA"/>
</dbReference>
<name>A0A8J5IZ45_9STRA</name>
<evidence type="ECO:0000313" key="2">
    <source>
        <dbReference type="Proteomes" id="UP000709295"/>
    </source>
</evidence>
<dbReference type="AlphaFoldDB" id="A0A8J5IZ45"/>